<keyword evidence="3" id="KW-0378">Hydrolase</keyword>
<dbReference type="OrthoDB" id="9793683at2"/>
<evidence type="ECO:0000256" key="2">
    <source>
        <dbReference type="ARBA" id="ARBA00022722"/>
    </source>
</evidence>
<dbReference type="GO" id="GO:0003676">
    <property type="term" value="F:nucleic acid binding"/>
    <property type="evidence" value="ECO:0007669"/>
    <property type="project" value="InterPro"/>
</dbReference>
<reference evidence="5 6" key="1">
    <citation type="submission" date="2018-09" db="EMBL/GenBank/DDBJ databases">
        <authorList>
            <person name="Zhu H."/>
        </authorList>
    </citation>
    <scope>NUCLEOTIDE SEQUENCE [LARGE SCALE GENOMIC DNA]</scope>
    <source>
        <strain evidence="5 6">K1S02-6</strain>
    </source>
</reference>
<dbReference type="GO" id="GO:0016788">
    <property type="term" value="F:hydrolase activity, acting on ester bonds"/>
    <property type="evidence" value="ECO:0007669"/>
    <property type="project" value="InterPro"/>
</dbReference>
<dbReference type="AlphaFoldDB" id="A0A418XFD1"/>
<organism evidence="5 6">
    <name type="scientific">Pseudomonas cavernicola</name>
    <dbReference type="NCBI Taxonomy" id="2320866"/>
    <lineage>
        <taxon>Bacteria</taxon>
        <taxon>Pseudomonadati</taxon>
        <taxon>Pseudomonadota</taxon>
        <taxon>Gammaproteobacteria</taxon>
        <taxon>Pseudomonadales</taxon>
        <taxon>Pseudomonadaceae</taxon>
        <taxon>Pseudomonas</taxon>
    </lineage>
</organism>
<dbReference type="EMBL" id="QYUR01000003">
    <property type="protein sequence ID" value="RJG11143.1"/>
    <property type="molecule type" value="Genomic_DNA"/>
</dbReference>
<accession>A0A418XFD1</accession>
<sequence>MAKVADLIPFEEDDQIALIQWFDRQYPALAGRLASSSGGARMTMRTAKRQKAAGNRKGFPDLNLLTPRHGFSGLVIELKRVRGGRLEPEQADWLEWLAEQGFMAVVCKGFDAARDTIKGYLGEGTPCN</sequence>
<name>A0A418XFD1_9PSED</name>
<comment type="cofactor">
    <cofactor evidence="1">
        <name>Mg(2+)</name>
        <dbReference type="ChEBI" id="CHEBI:18420"/>
    </cofactor>
</comment>
<dbReference type="Proteomes" id="UP000284021">
    <property type="component" value="Unassembled WGS sequence"/>
</dbReference>
<comment type="caution">
    <text evidence="5">The sequence shown here is derived from an EMBL/GenBank/DDBJ whole genome shotgun (WGS) entry which is preliminary data.</text>
</comment>
<dbReference type="InterPro" id="IPR014883">
    <property type="entry name" value="VRR_NUC"/>
</dbReference>
<evidence type="ECO:0000313" key="5">
    <source>
        <dbReference type="EMBL" id="RJG11143.1"/>
    </source>
</evidence>
<keyword evidence="6" id="KW-1185">Reference proteome</keyword>
<evidence type="ECO:0000256" key="1">
    <source>
        <dbReference type="ARBA" id="ARBA00001946"/>
    </source>
</evidence>
<evidence type="ECO:0000313" key="6">
    <source>
        <dbReference type="Proteomes" id="UP000284021"/>
    </source>
</evidence>
<gene>
    <name evidence="5" type="ORF">D3879_14745</name>
</gene>
<dbReference type="GO" id="GO:0004518">
    <property type="term" value="F:nuclease activity"/>
    <property type="evidence" value="ECO:0007669"/>
    <property type="project" value="UniProtKB-KW"/>
</dbReference>
<dbReference type="Pfam" id="PF08774">
    <property type="entry name" value="VRR_NUC"/>
    <property type="match status" value="1"/>
</dbReference>
<evidence type="ECO:0000259" key="4">
    <source>
        <dbReference type="SMART" id="SM00990"/>
    </source>
</evidence>
<dbReference type="Gene3D" id="3.40.1350.10">
    <property type="match status" value="1"/>
</dbReference>
<feature type="domain" description="VRR-NUC" evidence="4">
    <location>
        <begin position="9"/>
        <end position="111"/>
    </location>
</feature>
<dbReference type="SMART" id="SM00990">
    <property type="entry name" value="VRR_NUC"/>
    <property type="match status" value="1"/>
</dbReference>
<proteinExistence type="predicted"/>
<keyword evidence="2" id="KW-0540">Nuclease</keyword>
<protein>
    <submittedName>
        <fullName evidence="5">VRR-NUC domain-containing protein</fullName>
    </submittedName>
</protein>
<evidence type="ECO:0000256" key="3">
    <source>
        <dbReference type="ARBA" id="ARBA00022801"/>
    </source>
</evidence>
<dbReference type="InterPro" id="IPR011856">
    <property type="entry name" value="tRNA_endonuc-like_dom_sf"/>
</dbReference>